<dbReference type="InterPro" id="IPR014729">
    <property type="entry name" value="Rossmann-like_a/b/a_fold"/>
</dbReference>
<sequence length="391" mass="44197">MYEHRVIEPHGGKLVQQFIHKKDVKDFSKLPKLRVSNNLLLDVVQIAEGVYSPLEGFMDYQHLMSVLDEYRLPSGVVWTLPILLQLPAEKINFKQGGHILLQAEAGSDVYALMEVSEIKKVDQQATAQKWFGTVGQNHPGVKRFLDSGDHIIGGKIWLMKKPPFFAGHANLTPRQTREIFRNFNWKRIVGFHTRNVIHRGHEHIQKEALKRAGADALFISPVIGPKKKNDFKAKPILAAYNLMIQSGYYAPYPAVIGPFATYSRYSGPREAVFTALCRKNFGCSHFVIGRDHTGVGNFYAPNASQEIFQKVGDIGIQPLMFGEAYWCNACGTTAVDCGHAENKRMKISGTLARTSLLENKKIPEYVMRKEISDMLFAMYKNPKEKLFEEGN</sequence>
<evidence type="ECO:0000259" key="2">
    <source>
        <dbReference type="Pfam" id="PF01747"/>
    </source>
</evidence>
<protein>
    <recommendedName>
        <fullName evidence="6">Sulfate adenylyltransferase</fullName>
    </recommendedName>
</protein>
<dbReference type="Gene3D" id="3.40.50.620">
    <property type="entry name" value="HUPs"/>
    <property type="match status" value="1"/>
</dbReference>
<dbReference type="SUPFAM" id="SSF88697">
    <property type="entry name" value="PUA domain-like"/>
    <property type="match status" value="1"/>
</dbReference>
<dbReference type="PANTHER" id="PTHR43509:SF1">
    <property type="entry name" value="SULFATE ADENYLYLTRANSFERASE"/>
    <property type="match status" value="1"/>
</dbReference>
<dbReference type="Proteomes" id="UP000178774">
    <property type="component" value="Unassembled WGS sequence"/>
</dbReference>
<evidence type="ECO:0000313" key="4">
    <source>
        <dbReference type="EMBL" id="OGZ65433.1"/>
    </source>
</evidence>
<reference evidence="4 5" key="1">
    <citation type="journal article" date="2016" name="Nat. Commun.">
        <title>Thousands of microbial genomes shed light on interconnected biogeochemical processes in an aquifer system.</title>
        <authorList>
            <person name="Anantharaman K."/>
            <person name="Brown C.T."/>
            <person name="Hug L.A."/>
            <person name="Sharon I."/>
            <person name="Castelle C.J."/>
            <person name="Probst A.J."/>
            <person name="Thomas B.C."/>
            <person name="Singh A."/>
            <person name="Wilkins M.J."/>
            <person name="Karaoz U."/>
            <person name="Brodie E.L."/>
            <person name="Williams K.H."/>
            <person name="Hubbard S.S."/>
            <person name="Banfield J.F."/>
        </authorList>
    </citation>
    <scope>NUCLEOTIDE SEQUENCE [LARGE SCALE GENOMIC DNA]</scope>
</reference>
<dbReference type="SUPFAM" id="SSF52374">
    <property type="entry name" value="Nucleotidylyl transferase"/>
    <property type="match status" value="1"/>
</dbReference>
<dbReference type="GO" id="GO:0004781">
    <property type="term" value="F:sulfate adenylyltransferase (ATP) activity"/>
    <property type="evidence" value="ECO:0007669"/>
    <property type="project" value="InterPro"/>
</dbReference>
<evidence type="ECO:0000256" key="1">
    <source>
        <dbReference type="ARBA" id="ARBA00005048"/>
    </source>
</evidence>
<feature type="domain" description="ATP-sulfurylase PUA-like" evidence="3">
    <location>
        <begin position="7"/>
        <end position="160"/>
    </location>
</feature>
<proteinExistence type="predicted"/>
<comment type="pathway">
    <text evidence="1">Sulfur metabolism; hydrogen sulfide biosynthesis; sulfite from sulfate: step 1/3.</text>
</comment>
<evidence type="ECO:0000313" key="5">
    <source>
        <dbReference type="Proteomes" id="UP000178774"/>
    </source>
</evidence>
<accession>A0A1G2HSK9</accession>
<dbReference type="EMBL" id="MHOP01000023">
    <property type="protein sequence ID" value="OGZ65433.1"/>
    <property type="molecule type" value="Genomic_DNA"/>
</dbReference>
<dbReference type="Pfam" id="PF14306">
    <property type="entry name" value="PUA_2"/>
    <property type="match status" value="1"/>
</dbReference>
<feature type="domain" description="Sulphate adenylyltransferase catalytic" evidence="2">
    <location>
        <begin position="170"/>
        <end position="376"/>
    </location>
</feature>
<dbReference type="InterPro" id="IPR024951">
    <property type="entry name" value="Sulfurylase_cat_dom"/>
</dbReference>
<dbReference type="InterPro" id="IPR015947">
    <property type="entry name" value="PUA-like_sf"/>
</dbReference>
<dbReference type="AlphaFoldDB" id="A0A1G2HSK9"/>
<comment type="caution">
    <text evidence="4">The sequence shown here is derived from an EMBL/GenBank/DDBJ whole genome shotgun (WGS) entry which is preliminary data.</text>
</comment>
<dbReference type="InterPro" id="IPR025980">
    <property type="entry name" value="ATP-Sase_PUA-like_dom"/>
</dbReference>
<dbReference type="Gene3D" id="3.10.400.10">
    <property type="entry name" value="Sulfate adenylyltransferase"/>
    <property type="match status" value="1"/>
</dbReference>
<dbReference type="Pfam" id="PF01747">
    <property type="entry name" value="ATP-sulfurylase"/>
    <property type="match status" value="1"/>
</dbReference>
<evidence type="ECO:0008006" key="6">
    <source>
        <dbReference type="Google" id="ProtNLM"/>
    </source>
</evidence>
<organism evidence="4 5">
    <name type="scientific">Candidatus Staskawiczbacteria bacterium RIFCSPHIGHO2_01_FULL_41_41</name>
    <dbReference type="NCBI Taxonomy" id="1802203"/>
    <lineage>
        <taxon>Bacteria</taxon>
        <taxon>Candidatus Staskawicziibacteriota</taxon>
    </lineage>
</organism>
<name>A0A1G2HSK9_9BACT</name>
<evidence type="ECO:0000259" key="3">
    <source>
        <dbReference type="Pfam" id="PF14306"/>
    </source>
</evidence>
<dbReference type="PANTHER" id="PTHR43509">
    <property type="match status" value="1"/>
</dbReference>
<gene>
    <name evidence="4" type="ORF">A2822_02690</name>
</gene>